<feature type="region of interest" description="Disordered" evidence="3">
    <location>
        <begin position="249"/>
        <end position="269"/>
    </location>
</feature>
<sequence>MSAAHIGRREKSMAEVAIRHRDEAIAYLLPEISQKGSGNVKIEVILGSILLGVTSAWHDPSSLGLTHLNSGRTLFKRWIGDFHKTGNTTQHFVTDRNTSFLIGAMVYWEALMSFLTDGDLKSLEYLSPFCKQQTGSVIYPNPWTGASTSLFIYVAQAGALSRQNRLARNLSSYVSSSAVRDEIYSKQLTEAARIERNVLGCTFPDRSLVDDTGDERTSVDDLETLGRIYRFVVLLQLYITFPDLLRRSDTPSPDLPMSTSGLGPLPESGNNTVPRKATVGLAATILNLILSVPENSGIQVLLTLPLLVAGSALQEYAGNDDQGYNARSLSIIEQEMLSLHSSRRMITHWRSFVRQRLTALYKYVGLDPIMRAGHILELVWTKADLATSTVEGEANESSSKGSSSVVHWIDTMVEERLESIFG</sequence>
<protein>
    <submittedName>
        <fullName evidence="4">Uncharacterized protein</fullName>
    </submittedName>
</protein>
<keyword evidence="2" id="KW-0539">Nucleus</keyword>
<evidence type="ECO:0000313" key="5">
    <source>
        <dbReference type="Proteomes" id="UP001583193"/>
    </source>
</evidence>
<dbReference type="Proteomes" id="UP001583193">
    <property type="component" value="Unassembled WGS sequence"/>
</dbReference>
<dbReference type="EMBL" id="JAVDPF010000015">
    <property type="protein sequence ID" value="KAL1876812.1"/>
    <property type="molecule type" value="Genomic_DNA"/>
</dbReference>
<evidence type="ECO:0000313" key="4">
    <source>
        <dbReference type="EMBL" id="KAL1876812.1"/>
    </source>
</evidence>
<evidence type="ECO:0000256" key="1">
    <source>
        <dbReference type="ARBA" id="ARBA00004123"/>
    </source>
</evidence>
<evidence type="ECO:0000256" key="3">
    <source>
        <dbReference type="SAM" id="MobiDB-lite"/>
    </source>
</evidence>
<reference evidence="4 5" key="1">
    <citation type="journal article" date="2024" name="IMA Fungus">
        <title>IMA Genome - F19 : A genome assembly and annotation guide to empower mycologists, including annotated draft genome sequences of Ceratocystis pirilliformis, Diaporthe australafricana, Fusarium ophioides, Paecilomyces lecythidis, and Sporothrix stenoceras.</title>
        <authorList>
            <person name="Aylward J."/>
            <person name="Wilson A.M."/>
            <person name="Visagie C.M."/>
            <person name="Spraker J."/>
            <person name="Barnes I."/>
            <person name="Buitendag C."/>
            <person name="Ceriani C."/>
            <person name="Del Mar Angel L."/>
            <person name="du Plessis D."/>
            <person name="Fuchs T."/>
            <person name="Gasser K."/>
            <person name="Kramer D."/>
            <person name="Li W."/>
            <person name="Munsamy K."/>
            <person name="Piso A."/>
            <person name="Price J.L."/>
            <person name="Sonnekus B."/>
            <person name="Thomas C."/>
            <person name="van der Nest A."/>
            <person name="van Dijk A."/>
            <person name="van Heerden A."/>
            <person name="van Vuuren N."/>
            <person name="Yilmaz N."/>
            <person name="Duong T.A."/>
            <person name="van der Merwe N.A."/>
            <person name="Wingfield M.J."/>
            <person name="Wingfield B.D."/>
        </authorList>
    </citation>
    <scope>NUCLEOTIDE SEQUENCE [LARGE SCALE GENOMIC DNA]</scope>
    <source>
        <strain evidence="4 5">CMW 18167</strain>
    </source>
</reference>
<gene>
    <name evidence="4" type="ORF">Plec18167_005222</name>
</gene>
<comment type="subcellular location">
    <subcellularLocation>
        <location evidence="1">Nucleus</location>
    </subcellularLocation>
</comment>
<accession>A0ABR3XLF8</accession>
<proteinExistence type="predicted"/>
<keyword evidence="5" id="KW-1185">Reference proteome</keyword>
<organism evidence="4 5">
    <name type="scientific">Paecilomyces lecythidis</name>
    <dbReference type="NCBI Taxonomy" id="3004212"/>
    <lineage>
        <taxon>Eukaryota</taxon>
        <taxon>Fungi</taxon>
        <taxon>Dikarya</taxon>
        <taxon>Ascomycota</taxon>
        <taxon>Pezizomycotina</taxon>
        <taxon>Eurotiomycetes</taxon>
        <taxon>Eurotiomycetidae</taxon>
        <taxon>Eurotiales</taxon>
        <taxon>Thermoascaceae</taxon>
        <taxon>Paecilomyces</taxon>
    </lineage>
</organism>
<dbReference type="Pfam" id="PF11951">
    <property type="entry name" value="Fungal_trans_2"/>
    <property type="match status" value="1"/>
</dbReference>
<name>A0ABR3XLF8_9EURO</name>
<dbReference type="PANTHER" id="PTHR37534">
    <property type="entry name" value="TRANSCRIPTIONAL ACTIVATOR PROTEIN UGA3"/>
    <property type="match status" value="1"/>
</dbReference>
<dbReference type="InterPro" id="IPR021858">
    <property type="entry name" value="Fun_TF"/>
</dbReference>
<dbReference type="PANTHER" id="PTHR37534:SF44">
    <property type="entry name" value="ZN(II)2CYS6 TRANSCRIPTION FACTOR (EUROFUNG)"/>
    <property type="match status" value="1"/>
</dbReference>
<comment type="caution">
    <text evidence="4">The sequence shown here is derived from an EMBL/GenBank/DDBJ whole genome shotgun (WGS) entry which is preliminary data.</text>
</comment>
<evidence type="ECO:0000256" key="2">
    <source>
        <dbReference type="ARBA" id="ARBA00023242"/>
    </source>
</evidence>